<keyword evidence="3" id="KW-1185">Reference proteome</keyword>
<dbReference type="HOGENOM" id="CLU_177201_0_0_1"/>
<evidence type="ECO:0000313" key="2">
    <source>
        <dbReference type="EMBL" id="ERS98707.1"/>
    </source>
</evidence>
<sequence>MSPQQHSRQPAPPYSGFSPSDMPVLPPYTAKGDRLSAEPIVMGQASSANSAASQASEPTSASPSPPAAGAAAAAASASTSDAEATGSMPQFLAQPQPAHISGKRP</sequence>
<gene>
    <name evidence="2" type="ORF">HMPREF1624_05494</name>
</gene>
<dbReference type="AlphaFoldDB" id="U7PSX6"/>
<evidence type="ECO:0000256" key="1">
    <source>
        <dbReference type="SAM" id="MobiDB-lite"/>
    </source>
</evidence>
<dbReference type="Proteomes" id="UP000018087">
    <property type="component" value="Unassembled WGS sequence"/>
</dbReference>
<protein>
    <submittedName>
        <fullName evidence="2">Uncharacterized protein</fullName>
    </submittedName>
</protein>
<evidence type="ECO:0000313" key="3">
    <source>
        <dbReference type="Proteomes" id="UP000018087"/>
    </source>
</evidence>
<dbReference type="EMBL" id="KI440846">
    <property type="protein sequence ID" value="ERS98707.1"/>
    <property type="molecule type" value="Genomic_DNA"/>
</dbReference>
<name>U7PSX6_SPOS1</name>
<organism evidence="2 3">
    <name type="scientific">Sporothrix schenckii (strain ATCC 58251 / de Perez 2211183)</name>
    <name type="common">Rose-picker's disease fungus</name>
    <dbReference type="NCBI Taxonomy" id="1391915"/>
    <lineage>
        <taxon>Eukaryota</taxon>
        <taxon>Fungi</taxon>
        <taxon>Dikarya</taxon>
        <taxon>Ascomycota</taxon>
        <taxon>Pezizomycotina</taxon>
        <taxon>Sordariomycetes</taxon>
        <taxon>Sordariomycetidae</taxon>
        <taxon>Ophiostomatales</taxon>
        <taxon>Ophiostomataceae</taxon>
        <taxon>Sporothrix</taxon>
    </lineage>
</organism>
<proteinExistence type="predicted"/>
<feature type="compositionally biased region" description="Low complexity" evidence="1">
    <location>
        <begin position="44"/>
        <end position="87"/>
    </location>
</feature>
<feature type="region of interest" description="Disordered" evidence="1">
    <location>
        <begin position="1"/>
        <end position="105"/>
    </location>
</feature>
<reference evidence="3" key="1">
    <citation type="journal article" date="2014" name="Genome Announc.">
        <title>Genome sequence of the pathogenic fungus Sporothrix schenckii (ATCC 58251).</title>
        <authorList>
            <person name="Cuomo C.A."/>
            <person name="Rodriguez-Del Valle N."/>
            <person name="Perez-Sanchez L."/>
            <person name="Abouelleil A."/>
            <person name="Goldberg J."/>
            <person name="Young S."/>
            <person name="Zeng Q."/>
            <person name="Birren B.W."/>
        </authorList>
    </citation>
    <scope>NUCLEOTIDE SEQUENCE [LARGE SCALE GENOMIC DNA]</scope>
    <source>
        <strain evidence="3">ATCC 58251 / de Perez 2211183</strain>
    </source>
</reference>
<accession>U7PSX6</accession>